<proteinExistence type="predicted"/>
<organism evidence="1 2">
    <name type="scientific">Rhodanobacter caeni</name>
    <dbReference type="NCBI Taxonomy" id="657654"/>
    <lineage>
        <taxon>Bacteria</taxon>
        <taxon>Pseudomonadati</taxon>
        <taxon>Pseudomonadota</taxon>
        <taxon>Gammaproteobacteria</taxon>
        <taxon>Lysobacterales</taxon>
        <taxon>Rhodanobacteraceae</taxon>
        <taxon>Rhodanobacter</taxon>
    </lineage>
</organism>
<name>A0ABN0UPD9_9GAMM</name>
<keyword evidence="2" id="KW-1185">Reference proteome</keyword>
<accession>A0ABN0UPD9</accession>
<comment type="caution">
    <text evidence="1">The sequence shown here is derived from an EMBL/GenBank/DDBJ whole genome shotgun (WGS) entry which is preliminary data.</text>
</comment>
<evidence type="ECO:0000313" key="2">
    <source>
        <dbReference type="Proteomes" id="UP001500657"/>
    </source>
</evidence>
<evidence type="ECO:0000313" key="1">
    <source>
        <dbReference type="EMBL" id="GAA0257037.1"/>
    </source>
</evidence>
<protein>
    <submittedName>
        <fullName evidence="1">Uncharacterized protein</fullName>
    </submittedName>
</protein>
<reference evidence="1 2" key="1">
    <citation type="journal article" date="2019" name="Int. J. Syst. Evol. Microbiol.">
        <title>The Global Catalogue of Microorganisms (GCM) 10K type strain sequencing project: providing services to taxonomists for standard genome sequencing and annotation.</title>
        <authorList>
            <consortium name="The Broad Institute Genomics Platform"/>
            <consortium name="The Broad Institute Genome Sequencing Center for Infectious Disease"/>
            <person name="Wu L."/>
            <person name="Ma J."/>
        </authorList>
    </citation>
    <scope>NUCLEOTIDE SEQUENCE [LARGE SCALE GENOMIC DNA]</scope>
    <source>
        <strain evidence="1 2">JCM 16242</strain>
    </source>
</reference>
<gene>
    <name evidence="1" type="ORF">GCM10009126_22770</name>
</gene>
<dbReference type="Proteomes" id="UP001500657">
    <property type="component" value="Unassembled WGS sequence"/>
</dbReference>
<sequence>MAGAAWIGLAHSHSEASKVPSFIHAAPARVALGKARADRSTAPGAIDGWMNMVMLNVTPADDIPSSGKRCIPAAGPAPIARGLLRTPSMLALIRCPDSTCPPPAPAHIHRAMGVR</sequence>
<dbReference type="EMBL" id="BAAAFO010000003">
    <property type="protein sequence ID" value="GAA0257037.1"/>
    <property type="molecule type" value="Genomic_DNA"/>
</dbReference>